<dbReference type="Pfam" id="PF04672">
    <property type="entry name" value="Methyltransf_19"/>
    <property type="match status" value="1"/>
</dbReference>
<reference evidence="2 3" key="1">
    <citation type="submission" date="2015-10" db="EMBL/GenBank/DDBJ databases">
        <title>Draft genome sequence of Streptomyces yokosukanensis DSM 40224, type strain for the species Streptomyces yokosukanensis.</title>
        <authorList>
            <person name="Ruckert C."/>
            <person name="Winkler A."/>
            <person name="Kalinowski J."/>
            <person name="Kampfer P."/>
            <person name="Glaeser S."/>
        </authorList>
    </citation>
    <scope>NUCLEOTIDE SEQUENCE [LARGE SCALE GENOMIC DNA]</scope>
    <source>
        <strain evidence="2 3">DSM 40224</strain>
    </source>
</reference>
<name>A0A117Q0C4_9ACTN</name>
<dbReference type="AlphaFoldDB" id="A0A117Q0C4"/>
<dbReference type="InterPro" id="IPR006764">
    <property type="entry name" value="SAM_dep_MeTrfase_SAV2177_type"/>
</dbReference>
<dbReference type="InterPro" id="IPR046269">
    <property type="entry name" value="DUF6302"/>
</dbReference>
<organism evidence="2 3">
    <name type="scientific">Streptomyces yokosukanensis</name>
    <dbReference type="NCBI Taxonomy" id="67386"/>
    <lineage>
        <taxon>Bacteria</taxon>
        <taxon>Bacillati</taxon>
        <taxon>Actinomycetota</taxon>
        <taxon>Actinomycetes</taxon>
        <taxon>Kitasatosporales</taxon>
        <taxon>Streptomycetaceae</taxon>
        <taxon>Streptomyces</taxon>
    </lineage>
</organism>
<proteinExistence type="predicted"/>
<evidence type="ECO:0000313" key="3">
    <source>
        <dbReference type="Proteomes" id="UP000053127"/>
    </source>
</evidence>
<feature type="region of interest" description="Disordered" evidence="1">
    <location>
        <begin position="404"/>
        <end position="438"/>
    </location>
</feature>
<dbReference type="InterPro" id="IPR029063">
    <property type="entry name" value="SAM-dependent_MTases_sf"/>
</dbReference>
<evidence type="ECO:0008006" key="4">
    <source>
        <dbReference type="Google" id="ProtNLM"/>
    </source>
</evidence>
<accession>A0A117Q0C4</accession>
<sequence length="438" mass="47286">MAERLADPALVEAAVEIKLGNGESCDTCLAVPLGGRRVAGEITVTGWSQALIVLLALEGKQGFPDLRDGSYSSAIDAPRTIRWGLRTHAEGPRQRARMWGYHDAGVQAYVAEQTRDDPRIPVTPLPALPAAPSVARIYDLLLGRRGDSYMADRAFLRSLAPADAEALSTAAVVNRTHLPAVVSHLTALGIDQFLDLGSGLPAATDFRPSDNPLHAPLHAIVARHRDTARVVYADHDRTLFGFSRAVLSEHPMKPQCVQGDIRYMRRFLTSGRVQHLLDWSRPIAVLVHDVLPWIGTDTIVKRLLAVLREQLPPGSAVSITHAADLGENRMSRFTKAFRAAGIAYKPRDHAFVEALFGGWPLESPGLVPTNRWHPGHPHAALAPHEAGALAGLAFKPEPIAGETKSAVVRPGVASSTQSSAESDHGQALTAARHRQHPS</sequence>
<dbReference type="Pfam" id="PF19819">
    <property type="entry name" value="DUF6302"/>
    <property type="match status" value="1"/>
</dbReference>
<comment type="caution">
    <text evidence="2">The sequence shown here is derived from an EMBL/GenBank/DDBJ whole genome shotgun (WGS) entry which is preliminary data.</text>
</comment>
<gene>
    <name evidence="2" type="ORF">AQI95_28730</name>
</gene>
<evidence type="ECO:0000256" key="1">
    <source>
        <dbReference type="SAM" id="MobiDB-lite"/>
    </source>
</evidence>
<dbReference type="SUPFAM" id="SSF53335">
    <property type="entry name" value="S-adenosyl-L-methionine-dependent methyltransferases"/>
    <property type="match status" value="1"/>
</dbReference>
<dbReference type="Proteomes" id="UP000053127">
    <property type="component" value="Unassembled WGS sequence"/>
</dbReference>
<evidence type="ECO:0000313" key="2">
    <source>
        <dbReference type="EMBL" id="KUN02068.1"/>
    </source>
</evidence>
<dbReference type="EMBL" id="LMWN01000040">
    <property type="protein sequence ID" value="KUN02068.1"/>
    <property type="molecule type" value="Genomic_DNA"/>
</dbReference>
<dbReference type="STRING" id="67386.AQI95_28730"/>
<keyword evidence="3" id="KW-1185">Reference proteome</keyword>
<dbReference type="Gene3D" id="3.40.50.150">
    <property type="entry name" value="Vaccinia Virus protein VP39"/>
    <property type="match status" value="1"/>
</dbReference>
<protein>
    <recommendedName>
        <fullName evidence="4">Methyltransferase</fullName>
    </recommendedName>
</protein>